<dbReference type="RefSeq" id="WP_054020443.1">
    <property type="nucleotide sequence ID" value="NZ_BBYR01000036.1"/>
</dbReference>
<proteinExistence type="predicted"/>
<keyword evidence="4" id="KW-1185">Reference proteome</keyword>
<evidence type="ECO:0000256" key="1">
    <source>
        <dbReference type="SAM" id="MobiDB-lite"/>
    </source>
</evidence>
<reference evidence="3 4" key="2">
    <citation type="journal article" date="2016" name="Science">
        <title>A bacterium that degrades and assimilates poly(ethylene terephthalate).</title>
        <authorList>
            <person name="Yoshida S."/>
            <person name="Hiraga K."/>
            <person name="Takehana T."/>
            <person name="Taniguchi I."/>
            <person name="Yamaji H."/>
            <person name="Maeda Y."/>
            <person name="Toyohara K."/>
            <person name="Miyamoto K."/>
            <person name="Kimura Y."/>
            <person name="Oda K."/>
        </authorList>
    </citation>
    <scope>NUCLEOTIDE SEQUENCE [LARGE SCALE GENOMIC DNA]</scope>
    <source>
        <strain evidence="4">NBRC 110686 / TISTR 2288 / 201-F6</strain>
    </source>
</reference>
<feature type="compositionally biased region" description="Low complexity" evidence="1">
    <location>
        <begin position="100"/>
        <end position="110"/>
    </location>
</feature>
<feature type="chain" id="PRO_5005513668" evidence="2">
    <location>
        <begin position="33"/>
        <end position="176"/>
    </location>
</feature>
<feature type="compositionally biased region" description="Basic and acidic residues" evidence="1">
    <location>
        <begin position="164"/>
        <end position="176"/>
    </location>
</feature>
<feature type="signal peptide" evidence="2">
    <location>
        <begin position="1"/>
        <end position="32"/>
    </location>
</feature>
<accession>A0A0K8P2P1</accession>
<comment type="caution">
    <text evidence="3">The sequence shown here is derived from an EMBL/GenBank/DDBJ whole genome shotgun (WGS) entry which is preliminary data.</text>
</comment>
<dbReference type="EMBL" id="BBYR01000036">
    <property type="protein sequence ID" value="GAP36445.1"/>
    <property type="molecule type" value="Genomic_DNA"/>
</dbReference>
<evidence type="ECO:0000256" key="2">
    <source>
        <dbReference type="SAM" id="SignalP"/>
    </source>
</evidence>
<organism evidence="3 4">
    <name type="scientific">Piscinibacter sakaiensis</name>
    <name type="common">Ideonella sakaiensis</name>
    <dbReference type="NCBI Taxonomy" id="1547922"/>
    <lineage>
        <taxon>Bacteria</taxon>
        <taxon>Pseudomonadati</taxon>
        <taxon>Pseudomonadota</taxon>
        <taxon>Betaproteobacteria</taxon>
        <taxon>Burkholderiales</taxon>
        <taxon>Sphaerotilaceae</taxon>
        <taxon>Piscinibacter</taxon>
    </lineage>
</organism>
<feature type="compositionally biased region" description="Low complexity" evidence="1">
    <location>
        <begin position="79"/>
        <end position="91"/>
    </location>
</feature>
<protein>
    <submittedName>
        <fullName evidence="3">Uncharacterized protein</fullName>
    </submittedName>
</protein>
<sequence length="176" mass="18082">MRPSVLQGPAAGRIGRWARVALLALASGPVMSVEPGSRAAPAVWRCGPGGDYRQQPCPGDGRPLPLAPGPTAAERTEAQARAQQQARQVEALARERRQAEAAARGARAPAGIPITPTGRGAEPPVAPGSRAAGARRAPGRQGDGRVTGRPVPFTAQGPAAPPAEPRRSVRKETGEP</sequence>
<keyword evidence="2" id="KW-0732">Signal</keyword>
<evidence type="ECO:0000313" key="3">
    <source>
        <dbReference type="EMBL" id="GAP36445.1"/>
    </source>
</evidence>
<name>A0A0K8P2P1_PISS1</name>
<feature type="region of interest" description="Disordered" evidence="1">
    <location>
        <begin position="53"/>
        <end position="176"/>
    </location>
</feature>
<dbReference type="AlphaFoldDB" id="A0A0K8P2P1"/>
<gene>
    <name evidence="3" type="ORF">ISF6_2285</name>
</gene>
<evidence type="ECO:0000313" key="4">
    <source>
        <dbReference type="Proteomes" id="UP000037660"/>
    </source>
</evidence>
<feature type="compositionally biased region" description="Low complexity" evidence="1">
    <location>
        <begin position="127"/>
        <end position="140"/>
    </location>
</feature>
<dbReference type="Proteomes" id="UP000037660">
    <property type="component" value="Unassembled WGS sequence"/>
</dbReference>
<reference evidence="4" key="1">
    <citation type="submission" date="2015-07" db="EMBL/GenBank/DDBJ databases">
        <title>Discovery of a poly(ethylene terephthalate assimilation.</title>
        <authorList>
            <person name="Yoshida S."/>
            <person name="Hiraga K."/>
            <person name="Takehana T."/>
            <person name="Taniguchi I."/>
            <person name="Yamaji H."/>
            <person name="Maeda Y."/>
            <person name="Toyohara K."/>
            <person name="Miyamoto K."/>
            <person name="Kimura Y."/>
            <person name="Oda K."/>
        </authorList>
    </citation>
    <scope>NUCLEOTIDE SEQUENCE [LARGE SCALE GENOMIC DNA]</scope>
    <source>
        <strain evidence="4">NBRC 110686 / TISTR 2288 / 201-F6</strain>
    </source>
</reference>